<dbReference type="PANTHER" id="PTHR12154:SF4">
    <property type="entry name" value="UDP-N-ACETYLGLUCOSAMINE TRANSFERASE SUBUNIT ALG14 HOMOLOG"/>
    <property type="match status" value="1"/>
</dbReference>
<dbReference type="Proteomes" id="UP000887572">
    <property type="component" value="Unplaced"/>
</dbReference>
<protein>
    <recommendedName>
        <fullName evidence="3">UDP-N-acetylglucosamine transferase subunit ALG14</fullName>
    </recommendedName>
</protein>
<evidence type="ECO:0000313" key="9">
    <source>
        <dbReference type="WBParaSite" id="Gr19_v10_g16373.t1"/>
    </source>
</evidence>
<proteinExistence type="inferred from homology"/>
<keyword evidence="7" id="KW-0472">Membrane</keyword>
<evidence type="ECO:0000256" key="5">
    <source>
        <dbReference type="ARBA" id="ARBA00022824"/>
    </source>
</evidence>
<keyword evidence="8" id="KW-1185">Reference proteome</keyword>
<evidence type="ECO:0000313" key="8">
    <source>
        <dbReference type="Proteomes" id="UP000887572"/>
    </source>
</evidence>
<reference evidence="9" key="1">
    <citation type="submission" date="2022-11" db="UniProtKB">
        <authorList>
            <consortium name="WormBaseParasite"/>
        </authorList>
    </citation>
    <scope>IDENTIFICATION</scope>
</reference>
<sequence>MILQKRQHLTSIFKKNGVDLDLLPLSVKLPMSCFQLILTAEKIEEKHKAKISLFVKPQADAGGYELIVDYKLVVGTWSKLVQKDKWDVEETLLNMEHDSCFIDTLELCANIRETLASQDIKTANSFRSFNVLCSGRSFYLNTAHLNSLGGRMFKEWYERECQGEQNAVIQSIDPDELEELLRTCCAYGPTPVIHRKNFRKVLEIADKEKITGLLRMVESFIIDFECIHPIQKLEFAAEYRMSRLADTVLRSFPVQLDRLDLFLNWSLNSYCLRMYAEFLLRAIFLMGGDCACDIQCCPERVGGVRKLMAVLGSGGHTTEMLKMLAVQDDLFPERTYVIAQSDKLSGSKVEEFEREHGNRFSVKTIPRAREVGQNYLSSVGSTLTAFFHSFLLVNKERADVVISNGPAIGLGICFFARFFDLTRIHRCRVVFIESICRVQKLSLTGCIVYHFRIAHAFLVQWKDLQKKYPKTEYVGRLV</sequence>
<organism evidence="8 9">
    <name type="scientific">Globodera rostochiensis</name>
    <name type="common">Golden nematode worm</name>
    <name type="synonym">Heterodera rostochiensis</name>
    <dbReference type="NCBI Taxonomy" id="31243"/>
    <lineage>
        <taxon>Eukaryota</taxon>
        <taxon>Metazoa</taxon>
        <taxon>Ecdysozoa</taxon>
        <taxon>Nematoda</taxon>
        <taxon>Chromadorea</taxon>
        <taxon>Rhabditida</taxon>
        <taxon>Tylenchina</taxon>
        <taxon>Tylenchomorpha</taxon>
        <taxon>Tylenchoidea</taxon>
        <taxon>Heteroderidae</taxon>
        <taxon>Heteroderinae</taxon>
        <taxon>Globodera</taxon>
    </lineage>
</organism>
<dbReference type="GO" id="GO:0006488">
    <property type="term" value="P:dolichol-linked oligosaccharide biosynthetic process"/>
    <property type="evidence" value="ECO:0007669"/>
    <property type="project" value="InterPro"/>
</dbReference>
<evidence type="ECO:0000256" key="3">
    <source>
        <dbReference type="ARBA" id="ARBA00017467"/>
    </source>
</evidence>
<dbReference type="PANTHER" id="PTHR12154">
    <property type="entry name" value="GLYCOSYL TRANSFERASE-RELATED"/>
    <property type="match status" value="1"/>
</dbReference>
<evidence type="ECO:0000256" key="2">
    <source>
        <dbReference type="ARBA" id="ARBA00009731"/>
    </source>
</evidence>
<evidence type="ECO:0000256" key="7">
    <source>
        <dbReference type="ARBA" id="ARBA00023136"/>
    </source>
</evidence>
<dbReference type="Pfam" id="PF08660">
    <property type="entry name" value="Alg14"/>
    <property type="match status" value="1"/>
</dbReference>
<keyword evidence="4" id="KW-0812">Transmembrane</keyword>
<dbReference type="AlphaFoldDB" id="A0A914HD06"/>
<comment type="similarity">
    <text evidence="2">Belongs to the ALG14 family.</text>
</comment>
<dbReference type="GO" id="GO:0004577">
    <property type="term" value="F:N-acetylglucosaminyldiphosphodolichol N-acetylglucosaminyltransferase activity"/>
    <property type="evidence" value="ECO:0007669"/>
    <property type="project" value="TreeGrafter"/>
</dbReference>
<dbReference type="InterPro" id="IPR011333">
    <property type="entry name" value="SKP1/BTB/POZ_sf"/>
</dbReference>
<keyword evidence="6" id="KW-1133">Transmembrane helix</keyword>
<evidence type="ECO:0000256" key="4">
    <source>
        <dbReference type="ARBA" id="ARBA00022692"/>
    </source>
</evidence>
<accession>A0A914HD06</accession>
<dbReference type="WBParaSite" id="Gr19_v10_g16373.t1">
    <property type="protein sequence ID" value="Gr19_v10_g16373.t1"/>
    <property type="gene ID" value="Gr19_v10_g16373"/>
</dbReference>
<evidence type="ECO:0000256" key="6">
    <source>
        <dbReference type="ARBA" id="ARBA00022989"/>
    </source>
</evidence>
<dbReference type="Gene3D" id="3.40.50.2000">
    <property type="entry name" value="Glycogen Phosphorylase B"/>
    <property type="match status" value="1"/>
</dbReference>
<evidence type="ECO:0000256" key="1">
    <source>
        <dbReference type="ARBA" id="ARBA00004389"/>
    </source>
</evidence>
<dbReference type="Gene3D" id="3.30.710.10">
    <property type="entry name" value="Potassium Channel Kv1.1, Chain A"/>
    <property type="match status" value="1"/>
</dbReference>
<comment type="subcellular location">
    <subcellularLocation>
        <location evidence="1">Endoplasmic reticulum membrane</location>
        <topology evidence="1">Single-pass membrane protein</topology>
    </subcellularLocation>
</comment>
<name>A0A914HD06_GLORO</name>
<dbReference type="InterPro" id="IPR013969">
    <property type="entry name" value="Oligosacch_biosynth_Alg14"/>
</dbReference>
<dbReference type="GO" id="GO:0043541">
    <property type="term" value="C:UDP-N-acetylglucosamine transferase complex"/>
    <property type="evidence" value="ECO:0007669"/>
    <property type="project" value="TreeGrafter"/>
</dbReference>
<keyword evidence="5" id="KW-0256">Endoplasmic reticulum</keyword>